<sequence>MKKVCVNAMKRFLQTRPNASWESIRRAKDLRDAHFSLPVHQIFDNSAEKEDGTSNEILGVIRQLKLPTIFEALGKHVNPEAFATMMKKRKLHDHIIARRAAQRAVGQTNNVLK</sequence>
<name>A0A183Q1R6_9TREM</name>
<accession>A0A183Q1R6</accession>
<reference evidence="1 2" key="1">
    <citation type="submission" date="2018-11" db="EMBL/GenBank/DDBJ databases">
        <authorList>
            <consortium name="Pathogen Informatics"/>
        </authorList>
    </citation>
    <scope>NUCLEOTIDE SEQUENCE [LARGE SCALE GENOMIC DNA]</scope>
    <source>
        <strain>Denwood</strain>
        <strain evidence="2">Zambia</strain>
    </source>
</reference>
<gene>
    <name evidence="1" type="ORF">SMTD_LOCUS20552</name>
</gene>
<proteinExistence type="predicted"/>
<keyword evidence="2" id="KW-1185">Reference proteome</keyword>
<protein>
    <submittedName>
        <fullName evidence="1">Uncharacterized protein</fullName>
    </submittedName>
</protein>
<organism evidence="1 2">
    <name type="scientific">Schistosoma mattheei</name>
    <dbReference type="NCBI Taxonomy" id="31246"/>
    <lineage>
        <taxon>Eukaryota</taxon>
        <taxon>Metazoa</taxon>
        <taxon>Spiralia</taxon>
        <taxon>Lophotrochozoa</taxon>
        <taxon>Platyhelminthes</taxon>
        <taxon>Trematoda</taxon>
        <taxon>Digenea</taxon>
        <taxon>Strigeidida</taxon>
        <taxon>Schistosomatoidea</taxon>
        <taxon>Schistosomatidae</taxon>
        <taxon>Schistosoma</taxon>
    </lineage>
</organism>
<dbReference type="STRING" id="31246.A0A183Q1R6"/>
<dbReference type="EMBL" id="UZAL01044734">
    <property type="protein sequence ID" value="VDP82771.1"/>
    <property type="molecule type" value="Genomic_DNA"/>
</dbReference>
<evidence type="ECO:0000313" key="1">
    <source>
        <dbReference type="EMBL" id="VDP82771.1"/>
    </source>
</evidence>
<dbReference type="AlphaFoldDB" id="A0A183Q1R6"/>
<evidence type="ECO:0000313" key="2">
    <source>
        <dbReference type="Proteomes" id="UP000269396"/>
    </source>
</evidence>
<feature type="non-terminal residue" evidence="1">
    <location>
        <position position="113"/>
    </location>
</feature>
<dbReference type="Proteomes" id="UP000269396">
    <property type="component" value="Unassembled WGS sequence"/>
</dbReference>